<evidence type="ECO:0000256" key="1">
    <source>
        <dbReference type="SAM" id="SignalP"/>
    </source>
</evidence>
<comment type="caution">
    <text evidence="2">The sequence shown here is derived from an EMBL/GenBank/DDBJ whole genome shotgun (WGS) entry which is preliminary data.</text>
</comment>
<feature type="chain" id="PRO_5046622657" description="Late embryogenesis abundant protein LEA-2 subgroup domain-containing protein" evidence="1">
    <location>
        <begin position="20"/>
        <end position="158"/>
    </location>
</feature>
<accession>A0ABS7DG28</accession>
<dbReference type="Proteomes" id="UP000731465">
    <property type="component" value="Unassembled WGS sequence"/>
</dbReference>
<keyword evidence="1" id="KW-0732">Signal</keyword>
<evidence type="ECO:0000313" key="3">
    <source>
        <dbReference type="Proteomes" id="UP000731465"/>
    </source>
</evidence>
<dbReference type="RefSeq" id="WP_219937280.1">
    <property type="nucleotide sequence ID" value="NZ_JAGFNY010000009.1"/>
</dbReference>
<evidence type="ECO:0008006" key="4">
    <source>
        <dbReference type="Google" id="ProtNLM"/>
    </source>
</evidence>
<keyword evidence="3" id="KW-1185">Reference proteome</keyword>
<sequence>MKLLFKLFLLFFFAININACSSVPEGARKMDISIEDLSFANINNTEGFKICFNVHHSSFEPMPLEQIKIQVFVNGKEAALYTDNEKKLLPNRMNNRFNLFIDANKLSSVAKNSLKKTPMLQIKAKAIVSLIVEDDLEDPDSKFNQSAEYEGVIHASAN</sequence>
<organism evidence="2 3">
    <name type="scientific">Succinivibrio faecicola</name>
    <dbReference type="NCBI Taxonomy" id="2820300"/>
    <lineage>
        <taxon>Bacteria</taxon>
        <taxon>Pseudomonadati</taxon>
        <taxon>Pseudomonadota</taxon>
        <taxon>Gammaproteobacteria</taxon>
        <taxon>Aeromonadales</taxon>
        <taxon>Succinivibrionaceae</taxon>
        <taxon>Succinivibrio</taxon>
    </lineage>
</organism>
<name>A0ABS7DG28_9GAMM</name>
<protein>
    <recommendedName>
        <fullName evidence="4">Late embryogenesis abundant protein LEA-2 subgroup domain-containing protein</fullName>
    </recommendedName>
</protein>
<proteinExistence type="predicted"/>
<reference evidence="2 3" key="1">
    <citation type="submission" date="2021-03" db="EMBL/GenBank/DDBJ databases">
        <title>Succinivibrio sp. nov. isolated from feces of cow.</title>
        <authorList>
            <person name="Choi J.-Y."/>
        </authorList>
    </citation>
    <scope>NUCLEOTIDE SEQUENCE [LARGE SCALE GENOMIC DNA]</scope>
    <source>
        <strain evidence="2 3">AGMB01872</strain>
    </source>
</reference>
<dbReference type="EMBL" id="JAGFNY010000009">
    <property type="protein sequence ID" value="MBW7570062.1"/>
    <property type="molecule type" value="Genomic_DNA"/>
</dbReference>
<gene>
    <name evidence="2" type="ORF">J5V48_04045</name>
</gene>
<evidence type="ECO:0000313" key="2">
    <source>
        <dbReference type="EMBL" id="MBW7570062.1"/>
    </source>
</evidence>
<feature type="signal peptide" evidence="1">
    <location>
        <begin position="1"/>
        <end position="19"/>
    </location>
</feature>